<dbReference type="PRINTS" id="PR00114">
    <property type="entry name" value="STPHPHTASE"/>
</dbReference>
<evidence type="ECO:0000256" key="2">
    <source>
        <dbReference type="SAM" id="MobiDB-lite"/>
    </source>
</evidence>
<protein>
    <recommendedName>
        <fullName evidence="1">Serine/threonine-protein phosphatase</fullName>
        <ecNumber evidence="1">3.1.3.16</ecNumber>
    </recommendedName>
</protein>
<organism evidence="4 5">
    <name type="scientific">Panagrolaimus superbus</name>
    <dbReference type="NCBI Taxonomy" id="310955"/>
    <lineage>
        <taxon>Eukaryota</taxon>
        <taxon>Metazoa</taxon>
        <taxon>Ecdysozoa</taxon>
        <taxon>Nematoda</taxon>
        <taxon>Chromadorea</taxon>
        <taxon>Rhabditida</taxon>
        <taxon>Tylenchina</taxon>
        <taxon>Panagrolaimomorpha</taxon>
        <taxon>Panagrolaimoidea</taxon>
        <taxon>Panagrolaimidae</taxon>
        <taxon>Panagrolaimus</taxon>
    </lineage>
</organism>
<dbReference type="GO" id="GO:0005634">
    <property type="term" value="C:nucleus"/>
    <property type="evidence" value="ECO:0007669"/>
    <property type="project" value="TreeGrafter"/>
</dbReference>
<dbReference type="PANTHER" id="PTHR11668:SF491">
    <property type="entry name" value="SERINE_THREONINE-PROTEIN PHOSPHATASE"/>
    <property type="match status" value="1"/>
</dbReference>
<dbReference type="InterPro" id="IPR050341">
    <property type="entry name" value="PP1_catalytic_subunit"/>
</dbReference>
<dbReference type="Gene3D" id="3.60.21.10">
    <property type="match status" value="1"/>
</dbReference>
<dbReference type="AlphaFoldDB" id="A0A914YUB2"/>
<dbReference type="GO" id="GO:0004722">
    <property type="term" value="F:protein serine/threonine phosphatase activity"/>
    <property type="evidence" value="ECO:0007669"/>
    <property type="project" value="UniProtKB-EC"/>
</dbReference>
<proteinExistence type="inferred from homology"/>
<dbReference type="SUPFAM" id="SSF56300">
    <property type="entry name" value="Metallo-dependent phosphatases"/>
    <property type="match status" value="1"/>
</dbReference>
<evidence type="ECO:0000256" key="1">
    <source>
        <dbReference type="RuleBase" id="RU004273"/>
    </source>
</evidence>
<feature type="region of interest" description="Disordered" evidence="2">
    <location>
        <begin position="317"/>
        <end position="375"/>
    </location>
</feature>
<dbReference type="Proteomes" id="UP000887577">
    <property type="component" value="Unplaced"/>
</dbReference>
<dbReference type="InterPro" id="IPR004843">
    <property type="entry name" value="Calcineurin-like_PHP"/>
</dbReference>
<keyword evidence="1" id="KW-0378">Hydrolase</keyword>
<dbReference type="InterPro" id="IPR006186">
    <property type="entry name" value="Ser/Thr-sp_prot-phosphatase"/>
</dbReference>
<dbReference type="Pfam" id="PF00149">
    <property type="entry name" value="Metallophos"/>
    <property type="match status" value="1"/>
</dbReference>
<evidence type="ECO:0000259" key="3">
    <source>
        <dbReference type="PROSITE" id="PS00125"/>
    </source>
</evidence>
<name>A0A914YUB2_9BILA</name>
<dbReference type="PROSITE" id="PS00125">
    <property type="entry name" value="SER_THR_PHOSPHATASE"/>
    <property type="match status" value="1"/>
</dbReference>
<sequence length="375" mass="42187">MPNSSSGNPNFQYSALLKKHLTFSDDRLEYDAQELLRVIKDSKDVIAAEPSLLEIQLPCIVVGDVHGQYLDLHRIFGMLGQGNKAGQVSRRYLFLGDYVDRGPNSLECILTLLLNKLAYPKMFNLLRGNHESMAINKVYGFYQELRDRFNEDDANILWKSFNDLFAYLPLAAIIHGRILCMHGGIGPTLNSLDDIRNIKRPLEEPNVNQLACDLLWADPMIDLKGFVPNTVRGVSVYFGEDAVISLCEKLKIDLIVRAHQMMLNGYGFYCKRKLLTIFSAPRYYPEKNNKGAVLRIDKNLKIGFHLLNPVTQTTRGESRFRNDFAQKDDDSSYMSRQGPTDSTSSAASNSSDPNNNNASGLPPVSPDSGLFLQKK</sequence>
<dbReference type="PANTHER" id="PTHR11668">
    <property type="entry name" value="SERINE/THREONINE PROTEIN PHOSPHATASE"/>
    <property type="match status" value="1"/>
</dbReference>
<dbReference type="SMART" id="SM00156">
    <property type="entry name" value="PP2Ac"/>
    <property type="match status" value="1"/>
</dbReference>
<feature type="domain" description="Serine/threonine specific protein phosphatases" evidence="3">
    <location>
        <begin position="126"/>
        <end position="131"/>
    </location>
</feature>
<reference evidence="5" key="1">
    <citation type="submission" date="2022-11" db="UniProtKB">
        <authorList>
            <consortium name="WormBaseParasite"/>
        </authorList>
    </citation>
    <scope>IDENTIFICATION</scope>
</reference>
<dbReference type="EC" id="3.1.3.16" evidence="1"/>
<evidence type="ECO:0000313" key="4">
    <source>
        <dbReference type="Proteomes" id="UP000887577"/>
    </source>
</evidence>
<keyword evidence="4" id="KW-1185">Reference proteome</keyword>
<comment type="similarity">
    <text evidence="1">Belongs to the PPP phosphatase family.</text>
</comment>
<accession>A0A914YUB2</accession>
<evidence type="ECO:0000313" key="5">
    <source>
        <dbReference type="WBParaSite" id="PSU_v2.g3733.t1"/>
    </source>
</evidence>
<dbReference type="InterPro" id="IPR029052">
    <property type="entry name" value="Metallo-depent_PP-like"/>
</dbReference>
<dbReference type="WBParaSite" id="PSU_v2.g3733.t1">
    <property type="protein sequence ID" value="PSU_v2.g3733.t1"/>
    <property type="gene ID" value="PSU_v2.g3733"/>
</dbReference>
<dbReference type="GO" id="GO:0005737">
    <property type="term" value="C:cytoplasm"/>
    <property type="evidence" value="ECO:0007669"/>
    <property type="project" value="TreeGrafter"/>
</dbReference>
<comment type="catalytic activity">
    <reaction evidence="1">
        <text>O-phospho-L-threonyl-[protein] + H2O = L-threonyl-[protein] + phosphate</text>
        <dbReference type="Rhea" id="RHEA:47004"/>
        <dbReference type="Rhea" id="RHEA-COMP:11060"/>
        <dbReference type="Rhea" id="RHEA-COMP:11605"/>
        <dbReference type="ChEBI" id="CHEBI:15377"/>
        <dbReference type="ChEBI" id="CHEBI:30013"/>
        <dbReference type="ChEBI" id="CHEBI:43474"/>
        <dbReference type="ChEBI" id="CHEBI:61977"/>
        <dbReference type="EC" id="3.1.3.16"/>
    </reaction>
</comment>
<feature type="compositionally biased region" description="Basic and acidic residues" evidence="2">
    <location>
        <begin position="317"/>
        <end position="330"/>
    </location>
</feature>
<feature type="compositionally biased region" description="Low complexity" evidence="2">
    <location>
        <begin position="339"/>
        <end position="359"/>
    </location>
</feature>